<dbReference type="EMBL" id="JACCKD010000001">
    <property type="protein sequence ID" value="MBA0124466.1"/>
    <property type="molecule type" value="Genomic_DNA"/>
</dbReference>
<proteinExistence type="inferred from homology"/>
<dbReference type="NCBIfam" id="NF002999">
    <property type="entry name" value="PRK03767.1"/>
    <property type="match status" value="1"/>
</dbReference>
<reference evidence="3 4" key="1">
    <citation type="submission" date="2020-07" db="EMBL/GenBank/DDBJ databases">
        <title>Genome of Haloechinothrix sp.</title>
        <authorList>
            <person name="Tang S.-K."/>
            <person name="Yang L."/>
            <person name="Zhu W.-Y."/>
        </authorList>
    </citation>
    <scope>NUCLEOTIDE SEQUENCE [LARGE SCALE GENOMIC DNA]</scope>
    <source>
        <strain evidence="3 4">YIM 98757</strain>
    </source>
</reference>
<dbReference type="PANTHER" id="PTHR30546:SF23">
    <property type="entry name" value="FLAVOPROTEIN-LIKE PROTEIN YCP4-RELATED"/>
    <property type="match status" value="1"/>
</dbReference>
<feature type="domain" description="Flavodoxin-like" evidence="2">
    <location>
        <begin position="7"/>
        <end position="192"/>
    </location>
</feature>
<dbReference type="EC" id="1.6.5.2" evidence="3"/>
<dbReference type="Pfam" id="PF03358">
    <property type="entry name" value="FMN_red"/>
    <property type="match status" value="1"/>
</dbReference>
<dbReference type="AlphaFoldDB" id="A0A837ZV18"/>
<dbReference type="InterPro" id="IPR008254">
    <property type="entry name" value="Flavodoxin/NO_synth"/>
</dbReference>
<dbReference type="InterPro" id="IPR029039">
    <property type="entry name" value="Flavoprotein-like_sf"/>
</dbReference>
<dbReference type="InterPro" id="IPR005025">
    <property type="entry name" value="FMN_Rdtase-like_dom"/>
</dbReference>
<keyword evidence="3" id="KW-0560">Oxidoreductase</keyword>
<dbReference type="PROSITE" id="PS50902">
    <property type="entry name" value="FLAVODOXIN_LIKE"/>
    <property type="match status" value="1"/>
</dbReference>
<dbReference type="Gene3D" id="3.40.50.360">
    <property type="match status" value="1"/>
</dbReference>
<dbReference type="SUPFAM" id="SSF52218">
    <property type="entry name" value="Flavoproteins"/>
    <property type="match status" value="1"/>
</dbReference>
<dbReference type="NCBIfam" id="TIGR01755">
    <property type="entry name" value="flav_wrbA"/>
    <property type="match status" value="1"/>
</dbReference>
<evidence type="ECO:0000256" key="1">
    <source>
        <dbReference type="ARBA" id="ARBA00006961"/>
    </source>
</evidence>
<comment type="caution">
    <text evidence="3">The sequence shown here is derived from an EMBL/GenBank/DDBJ whole genome shotgun (WGS) entry which is preliminary data.</text>
</comment>
<dbReference type="GO" id="GO:0003955">
    <property type="term" value="F:NAD(P)H dehydrogenase (quinone) activity"/>
    <property type="evidence" value="ECO:0007669"/>
    <property type="project" value="UniProtKB-EC"/>
</dbReference>
<dbReference type="GO" id="GO:0016020">
    <property type="term" value="C:membrane"/>
    <property type="evidence" value="ECO:0007669"/>
    <property type="project" value="TreeGrafter"/>
</dbReference>
<evidence type="ECO:0000313" key="3">
    <source>
        <dbReference type="EMBL" id="MBA0124466.1"/>
    </source>
</evidence>
<protein>
    <submittedName>
        <fullName evidence="3">NAD(P)H:quinone oxidoreductase</fullName>
        <ecNumber evidence="3">1.6.5.2</ecNumber>
    </submittedName>
</protein>
<dbReference type="Proteomes" id="UP000582974">
    <property type="component" value="Unassembled WGS sequence"/>
</dbReference>
<gene>
    <name evidence="3" type="primary">wrbA</name>
    <name evidence="3" type="ORF">H0B56_02800</name>
</gene>
<organism evidence="3 4">
    <name type="scientific">Haloechinothrix aidingensis</name>
    <dbReference type="NCBI Taxonomy" id="2752311"/>
    <lineage>
        <taxon>Bacteria</taxon>
        <taxon>Bacillati</taxon>
        <taxon>Actinomycetota</taxon>
        <taxon>Actinomycetes</taxon>
        <taxon>Pseudonocardiales</taxon>
        <taxon>Pseudonocardiaceae</taxon>
        <taxon>Haloechinothrix</taxon>
    </lineage>
</organism>
<dbReference type="PANTHER" id="PTHR30546">
    <property type="entry name" value="FLAVODOXIN-RELATED PROTEIN WRBA-RELATED"/>
    <property type="match status" value="1"/>
</dbReference>
<dbReference type="InterPro" id="IPR010089">
    <property type="entry name" value="Flavoprotein_WrbA-like"/>
</dbReference>
<evidence type="ECO:0000313" key="4">
    <source>
        <dbReference type="Proteomes" id="UP000582974"/>
    </source>
</evidence>
<name>A0A837ZV18_9PSEU</name>
<dbReference type="GO" id="GO:0010181">
    <property type="term" value="F:FMN binding"/>
    <property type="evidence" value="ECO:0007669"/>
    <property type="project" value="InterPro"/>
</dbReference>
<keyword evidence="4" id="KW-1185">Reference proteome</keyword>
<sequence length="205" mass="21753">MNQPVKLSVIYYSATGTIAEMASVLAKTAEAEGAEVRVRRAAELAPDEAIDSNPAWRENVESTRHIPEATPDDVVWADAVVFGSPTRYGNVAAQLKQFLDTLGPQWQQGLLADKVYSGFVSSATRHGGQESTLLALYNTIHHFGGIVASPGYTDPAKFVDGNPYGTSHVDGNGQLPVDEDTRTAASVQGKRVVAIAAAMANVRAA</sequence>
<accession>A0A837ZV18</accession>
<dbReference type="RefSeq" id="WP_180891327.1">
    <property type="nucleotide sequence ID" value="NZ_JACCKD010000001.1"/>
</dbReference>
<comment type="similarity">
    <text evidence="1">Belongs to the WrbA family.</text>
</comment>
<evidence type="ECO:0000259" key="2">
    <source>
        <dbReference type="PROSITE" id="PS50902"/>
    </source>
</evidence>